<evidence type="ECO:0000313" key="16">
    <source>
        <dbReference type="Proteomes" id="UP000260642"/>
    </source>
</evidence>
<dbReference type="Proteomes" id="UP000095602">
    <property type="component" value="Unassembled WGS sequence"/>
</dbReference>
<evidence type="ECO:0000313" key="6">
    <source>
        <dbReference type="EMBL" id="NSC26059.1"/>
    </source>
</evidence>
<reference evidence="12 21" key="6">
    <citation type="submission" date="2019-09" db="EMBL/GenBank/DDBJ databases">
        <title>Strain-level analysis of Eubacterium rectale using genomes from metagenomes.</title>
        <authorList>
            <person name="Karcher N."/>
            <person name="Segata N."/>
        </authorList>
    </citation>
    <scope>NUCLEOTIDE SEQUENCE [LARGE SCALE GENOMIC DNA]</scope>
    <source>
        <strain evidence="12 21">T3WBe13</strain>
    </source>
</reference>
<evidence type="ECO:0000313" key="5">
    <source>
        <dbReference type="EMBL" id="MSD25632.1"/>
    </source>
</evidence>
<evidence type="ECO:0000313" key="17">
    <source>
        <dbReference type="Proteomes" id="UP000266698"/>
    </source>
</evidence>
<dbReference type="EMBL" id="QRKN01000001">
    <property type="protein sequence ID" value="RHI25560.1"/>
    <property type="molecule type" value="Genomic_DNA"/>
</dbReference>
<dbReference type="EMBL" id="JAAILW010000002">
    <property type="protein sequence ID" value="NSC26059.1"/>
    <property type="molecule type" value="Genomic_DNA"/>
</dbReference>
<evidence type="ECO:0000313" key="13">
    <source>
        <dbReference type="Proteomes" id="UP000049472"/>
    </source>
</evidence>
<dbReference type="Proteomes" id="UP000266698">
    <property type="component" value="Unassembled WGS sequence"/>
</dbReference>
<dbReference type="Proteomes" id="UP000285865">
    <property type="component" value="Unassembled WGS sequence"/>
</dbReference>
<reference evidence="4" key="9">
    <citation type="submission" date="2021-10" db="EMBL/GenBank/DDBJ databases">
        <title>Collection of gut derived symbiotic bacterial strains cultured from healthy donors.</title>
        <authorList>
            <person name="Lin H."/>
            <person name="Littmann E."/>
            <person name="Kohout C."/>
            <person name="Pamer E.G."/>
        </authorList>
    </citation>
    <scope>NUCLEOTIDE SEQUENCE</scope>
    <source>
        <strain evidence="4">DFI.9.42</strain>
    </source>
</reference>
<evidence type="ECO:0000313" key="14">
    <source>
        <dbReference type="Proteomes" id="UP000095602"/>
    </source>
</evidence>
<evidence type="ECO:0000313" key="15">
    <source>
        <dbReference type="Proteomes" id="UP000095673"/>
    </source>
</evidence>
<dbReference type="EMBL" id="VSTF01000001">
    <property type="protein sequence ID" value="TYL61756.1"/>
    <property type="molecule type" value="Genomic_DNA"/>
</dbReference>
<name>A0A0M6WK95_9FIRM</name>
<dbReference type="Proteomes" id="UP001193670">
    <property type="component" value="Unassembled WGS sequence"/>
</dbReference>
<keyword evidence="13" id="KW-1185">Reference proteome</keyword>
<dbReference type="EMBL" id="QSFB01000013">
    <property type="protein sequence ID" value="RHA12580.1"/>
    <property type="molecule type" value="Genomic_DNA"/>
</dbReference>
<dbReference type="EMBL" id="QRPB01000002">
    <property type="protein sequence ID" value="RHL82844.1"/>
    <property type="molecule type" value="Genomic_DNA"/>
</dbReference>
<reference evidence="5 22" key="4">
    <citation type="journal article" date="2019" name="Nat. Med.">
        <title>A library of human gut bacterial isolates paired with longitudinal multiomics data enables mechanistic microbiome research.</title>
        <authorList>
            <person name="Poyet M."/>
            <person name="Groussin M."/>
            <person name="Gibbons S.M."/>
            <person name="Avila-Pacheco J."/>
            <person name="Jiang X."/>
            <person name="Kearney S.M."/>
            <person name="Perrotta A.R."/>
            <person name="Berdy B."/>
            <person name="Zhao S."/>
            <person name="Lieberman T.D."/>
            <person name="Swanson P.K."/>
            <person name="Smith M."/>
            <person name="Roesemann S."/>
            <person name="Alexander J.E."/>
            <person name="Rich S.A."/>
            <person name="Livny J."/>
            <person name="Vlamakis H."/>
            <person name="Clish C."/>
            <person name="Bullock K."/>
            <person name="Deik A."/>
            <person name="Scott J."/>
            <person name="Pierce K.A."/>
            <person name="Xavier R.J."/>
            <person name="Alm E.J."/>
        </authorList>
    </citation>
    <scope>NUCLEOTIDE SEQUENCE [LARGE SCALE GENOMIC DNA]</scope>
    <source>
        <strain evidence="5 22">BIOML-A5</strain>
    </source>
</reference>
<evidence type="ECO:0000313" key="18">
    <source>
        <dbReference type="Proteomes" id="UP000285865"/>
    </source>
</evidence>
<evidence type="ECO:0000313" key="9">
    <source>
        <dbReference type="EMBL" id="RHI25560.1"/>
    </source>
</evidence>
<evidence type="ECO:0000313" key="3">
    <source>
        <dbReference type="EMBL" id="CUO88949.1"/>
    </source>
</evidence>
<reference evidence="16 17" key="3">
    <citation type="submission" date="2018-08" db="EMBL/GenBank/DDBJ databases">
        <title>A genome reference for cultivated species of the human gut microbiota.</title>
        <authorList>
            <person name="Zou Y."/>
            <person name="Xue W."/>
            <person name="Luo G."/>
        </authorList>
    </citation>
    <scope>NUCLEOTIDE SEQUENCE [LARGE SCALE GENOMIC DNA]</scope>
    <source>
        <strain evidence="11 17">AF36-2BH</strain>
        <strain evidence="10 19">AF39-14AC</strain>
        <strain evidence="9 18">AM16-11</strain>
        <strain evidence="8 20">AM44-1AT</strain>
        <strain evidence="7 16">TM10-3</strain>
    </source>
</reference>
<organism evidence="1 13">
    <name type="scientific">Agathobacter rectalis</name>
    <dbReference type="NCBI Taxonomy" id="39491"/>
    <lineage>
        <taxon>Bacteria</taxon>
        <taxon>Bacillati</taxon>
        <taxon>Bacillota</taxon>
        <taxon>Clostridia</taxon>
        <taxon>Lachnospirales</taxon>
        <taxon>Lachnospiraceae</taxon>
        <taxon>Agathobacter</taxon>
    </lineage>
</organism>
<dbReference type="EMBL" id="CYXM01000003">
    <property type="protein sequence ID" value="CUM84965.1"/>
    <property type="molecule type" value="Genomic_DNA"/>
</dbReference>
<dbReference type="EMBL" id="CZAJ01000008">
    <property type="protein sequence ID" value="CUO88949.1"/>
    <property type="molecule type" value="Genomic_DNA"/>
</dbReference>
<reference evidence="13" key="1">
    <citation type="submission" date="2015-05" db="EMBL/GenBank/DDBJ databases">
        <authorList>
            <consortium name="Pathogen Informatics"/>
        </authorList>
    </citation>
    <scope>NUCLEOTIDE SEQUENCE [LARGE SCALE GENOMIC DNA]</scope>
    <source>
        <strain evidence="3 14">2789STDY5834884</strain>
        <strain evidence="2 15">2789STDY5834968</strain>
        <strain evidence="13">T1-815</strain>
    </source>
</reference>
<dbReference type="Proteomes" id="UP000465607">
    <property type="component" value="Unassembled WGS sequence"/>
</dbReference>
<evidence type="ECO:0000313" key="20">
    <source>
        <dbReference type="Proteomes" id="UP000286341"/>
    </source>
</evidence>
<reference evidence="6" key="8">
    <citation type="submission" date="2020-02" db="EMBL/GenBank/DDBJ databases">
        <authorList>
            <person name="Littmann E."/>
            <person name="Sorbara M."/>
        </authorList>
    </citation>
    <scope>NUCLEOTIDE SEQUENCE</scope>
    <source>
        <strain evidence="6">MSK.17.79</strain>
    </source>
</reference>
<dbReference type="Proteomes" id="UP000286181">
    <property type="component" value="Unassembled WGS sequence"/>
</dbReference>
<dbReference type="EMBL" id="JAJCJK010000001">
    <property type="protein sequence ID" value="MCB6936923.1"/>
    <property type="molecule type" value="Genomic_DNA"/>
</dbReference>
<reference evidence="6" key="7">
    <citation type="journal article" date="2020" name="Cell Host Microbe">
        <title>Functional and Genomic Variation between Human-Derived Isolates of Lachnospiraceae Reveals Inter- and Intra-Species Diversity.</title>
        <authorList>
            <person name="Sorbara M.T."/>
            <person name="Littmann E.R."/>
            <person name="Fontana E."/>
            <person name="Moody T.U."/>
            <person name="Kohout C.E."/>
            <person name="Gjonbalaj M."/>
            <person name="Eaton V."/>
            <person name="Seok R."/>
            <person name="Leiner I.M."/>
            <person name="Pamer E.G."/>
        </authorList>
    </citation>
    <scope>NUCLEOTIDE SEQUENCE</scope>
    <source>
        <strain evidence="6">MSK.17.79</strain>
    </source>
</reference>
<dbReference type="Proteomes" id="UP000049472">
    <property type="component" value="Unassembled WGS sequence"/>
</dbReference>
<evidence type="ECO:0000313" key="4">
    <source>
        <dbReference type="EMBL" id="MCB6936923.1"/>
    </source>
</evidence>
<dbReference type="Proteomes" id="UP000095673">
    <property type="component" value="Unassembled WGS sequence"/>
</dbReference>
<protein>
    <submittedName>
        <fullName evidence="1">Uncharacterized protein</fullName>
    </submittedName>
</protein>
<evidence type="ECO:0000313" key="21">
    <source>
        <dbReference type="Proteomes" id="UP000324327"/>
    </source>
</evidence>
<gene>
    <name evidence="11" type="ORF">DW001_02405</name>
    <name evidence="10" type="ORF">DW038_00295</name>
    <name evidence="9" type="ORF">DW172_02380</name>
    <name evidence="8" type="ORF">DW948_09990</name>
    <name evidence="7" type="ORF">DXD95_08375</name>
    <name evidence="3" type="ORF">ERS852497_01162</name>
    <name evidence="2" type="ORF">ERS852580_00824</name>
    <name evidence="12" type="ORF">FYL31_01650</name>
    <name evidence="6" type="ORF">G4319_01675</name>
    <name evidence="5" type="ORF">GKE44_00250</name>
    <name evidence="4" type="ORF">LIZ56_00625</name>
    <name evidence="1" type="ORF">T1815_15771</name>
</gene>
<accession>A0A0M6WK95</accession>
<evidence type="ECO:0000313" key="10">
    <source>
        <dbReference type="EMBL" id="RHL07890.1"/>
    </source>
</evidence>
<evidence type="ECO:0000313" key="7">
    <source>
        <dbReference type="EMBL" id="RGI67960.1"/>
    </source>
</evidence>
<evidence type="ECO:0000313" key="19">
    <source>
        <dbReference type="Proteomes" id="UP000286181"/>
    </source>
</evidence>
<dbReference type="EMBL" id="CVRQ01000018">
    <property type="protein sequence ID" value="CRL37369.1"/>
    <property type="molecule type" value="Genomic_DNA"/>
</dbReference>
<dbReference type="EMBL" id="QROF01000001">
    <property type="protein sequence ID" value="RHL07890.1"/>
    <property type="molecule type" value="Genomic_DNA"/>
</dbReference>
<evidence type="ECO:0000313" key="22">
    <source>
        <dbReference type="Proteomes" id="UP000465607"/>
    </source>
</evidence>
<sequence>MTKQEFLNNFAQKEKPKDTTSAMPFLMESIKEAKRNGIEFTKEEVYSMCTELSKNLPEKNRRQVERLLKML</sequence>
<dbReference type="EMBL" id="QSOB01000010">
    <property type="protein sequence ID" value="RGI67960.1"/>
    <property type="molecule type" value="Genomic_DNA"/>
</dbReference>
<dbReference type="Proteomes" id="UP000286341">
    <property type="component" value="Unassembled WGS sequence"/>
</dbReference>
<reference evidence="12 21" key="5">
    <citation type="submission" date="2019-08" db="EMBL/GenBank/DDBJ databases">
        <authorList>
            <person name="Duncan S."/>
            <person name="Walker A."/>
        </authorList>
    </citation>
    <scope>NUCLEOTIDE SEQUENCE [LARGE SCALE GENOMIC DNA]</scope>
    <source>
        <strain evidence="12 21">T3WBe13</strain>
    </source>
</reference>
<dbReference type="RefSeq" id="WP_022292882.1">
    <property type="nucleotide sequence ID" value="NZ_CP100127.1"/>
</dbReference>
<evidence type="ECO:0000313" key="12">
    <source>
        <dbReference type="EMBL" id="TYL61756.1"/>
    </source>
</evidence>
<dbReference type="EMBL" id="WKQV01000001">
    <property type="protein sequence ID" value="MSD25632.1"/>
    <property type="molecule type" value="Genomic_DNA"/>
</dbReference>
<dbReference type="Proteomes" id="UP000324327">
    <property type="component" value="Unassembled WGS sequence"/>
</dbReference>
<evidence type="ECO:0000313" key="2">
    <source>
        <dbReference type="EMBL" id="CUM84965.1"/>
    </source>
</evidence>
<evidence type="ECO:0000313" key="8">
    <source>
        <dbReference type="EMBL" id="RHA12580.1"/>
    </source>
</evidence>
<evidence type="ECO:0000313" key="1">
    <source>
        <dbReference type="EMBL" id="CRL37369.1"/>
    </source>
</evidence>
<dbReference type="Proteomes" id="UP000260642">
    <property type="component" value="Unassembled WGS sequence"/>
</dbReference>
<dbReference type="Proteomes" id="UP001197684">
    <property type="component" value="Unassembled WGS sequence"/>
</dbReference>
<evidence type="ECO:0000313" key="11">
    <source>
        <dbReference type="EMBL" id="RHL82844.1"/>
    </source>
</evidence>
<proteinExistence type="predicted"/>
<dbReference type="AlphaFoldDB" id="A0A0M6WK95"/>
<reference evidence="1" key="2">
    <citation type="submission" date="2015-05" db="EMBL/GenBank/DDBJ databases">
        <authorList>
            <person name="Wang D.B."/>
            <person name="Wang M."/>
        </authorList>
    </citation>
    <scope>NUCLEOTIDE SEQUENCE [LARGE SCALE GENOMIC DNA]</scope>
    <source>
        <strain evidence="1">T1-815</strain>
    </source>
</reference>